<dbReference type="PANTHER" id="PTHR11482">
    <property type="entry name" value="ARGININE/DIAMINOPIMELATE/ORNITHINE DECARBOXYLASE"/>
    <property type="match status" value="1"/>
</dbReference>
<reference evidence="7 8" key="1">
    <citation type="journal article" date="2014" name="Genome Announc.">
        <title>Draft Genome Sequence of Lutibaculum baratangense Strain AMV1T, Isolated from a Mud Volcano in Andamans, India.</title>
        <authorList>
            <person name="Singh A."/>
            <person name="Sreenivas A."/>
            <person name="Sathyanarayana Reddy G."/>
            <person name="Pinnaka A.K."/>
            <person name="Shivaji S."/>
        </authorList>
    </citation>
    <scope>NUCLEOTIDE SEQUENCE [LARGE SCALE GENOMIC DNA]</scope>
    <source>
        <strain evidence="7 8">AMV1</strain>
    </source>
</reference>
<feature type="domain" description="Orn/DAP/Arg decarboxylase 2 N-terminal" evidence="6">
    <location>
        <begin position="49"/>
        <end position="289"/>
    </location>
</feature>
<accession>V4RAI8</accession>
<dbReference type="GO" id="GO:0033387">
    <property type="term" value="P:putrescine biosynthetic process from arginine, via ornithine"/>
    <property type="evidence" value="ECO:0007669"/>
    <property type="project" value="TreeGrafter"/>
</dbReference>
<dbReference type="EMBL" id="AWXZ01000039">
    <property type="protein sequence ID" value="ESR23196.1"/>
    <property type="molecule type" value="Genomic_DNA"/>
</dbReference>
<dbReference type="SUPFAM" id="SSF51419">
    <property type="entry name" value="PLP-binding barrel"/>
    <property type="match status" value="1"/>
</dbReference>
<evidence type="ECO:0000313" key="7">
    <source>
        <dbReference type="EMBL" id="ESR23196.1"/>
    </source>
</evidence>
<proteinExistence type="inferred from homology"/>
<keyword evidence="4 7" id="KW-0456">Lyase</keyword>
<evidence type="ECO:0000256" key="4">
    <source>
        <dbReference type="ARBA" id="ARBA00023239"/>
    </source>
</evidence>
<dbReference type="Gene3D" id="3.20.20.10">
    <property type="entry name" value="Alanine racemase"/>
    <property type="match status" value="1"/>
</dbReference>
<dbReference type="InterPro" id="IPR000183">
    <property type="entry name" value="Orn/DAP/Arg_de-COase"/>
</dbReference>
<keyword evidence="3 5" id="KW-0663">Pyridoxal phosphate</keyword>
<dbReference type="OrthoDB" id="9802147at2"/>
<organism evidence="7 8">
    <name type="scientific">Lutibaculum baratangense AMV1</name>
    <dbReference type="NCBI Taxonomy" id="631454"/>
    <lineage>
        <taxon>Bacteria</taxon>
        <taxon>Pseudomonadati</taxon>
        <taxon>Pseudomonadota</taxon>
        <taxon>Alphaproteobacteria</taxon>
        <taxon>Hyphomicrobiales</taxon>
        <taxon>Tepidamorphaceae</taxon>
        <taxon>Lutibaculum</taxon>
    </lineage>
</organism>
<evidence type="ECO:0000256" key="2">
    <source>
        <dbReference type="ARBA" id="ARBA00008872"/>
    </source>
</evidence>
<dbReference type="EC" id="4.1.1.17" evidence="7"/>
<feature type="modified residue" description="N6-(pyridoxal phosphate)lysine" evidence="5">
    <location>
        <position position="65"/>
    </location>
</feature>
<dbReference type="SUPFAM" id="SSF50621">
    <property type="entry name" value="Alanine racemase C-terminal domain-like"/>
    <property type="match status" value="1"/>
</dbReference>
<dbReference type="Pfam" id="PF02784">
    <property type="entry name" value="Orn_Arg_deC_N"/>
    <property type="match status" value="1"/>
</dbReference>
<comment type="cofactor">
    <cofactor evidence="1 5">
        <name>pyridoxal 5'-phosphate</name>
        <dbReference type="ChEBI" id="CHEBI:597326"/>
    </cofactor>
</comment>
<dbReference type="Proteomes" id="UP000017819">
    <property type="component" value="Unassembled WGS sequence"/>
</dbReference>
<dbReference type="PRINTS" id="PR01179">
    <property type="entry name" value="ODADCRBXLASE"/>
</dbReference>
<dbReference type="GO" id="GO:0005737">
    <property type="term" value="C:cytoplasm"/>
    <property type="evidence" value="ECO:0007669"/>
    <property type="project" value="TreeGrafter"/>
</dbReference>
<protein>
    <submittedName>
        <fullName evidence="7">Ornithine decarboxylase</fullName>
        <ecNumber evidence="7">4.1.1.17</ecNumber>
        <ecNumber evidence="7">4.1.1.19</ecNumber>
    </submittedName>
</protein>
<keyword evidence="8" id="KW-1185">Reference proteome</keyword>
<dbReference type="PATRIC" id="fig|631454.5.peg.3224"/>
<evidence type="ECO:0000259" key="6">
    <source>
        <dbReference type="Pfam" id="PF02784"/>
    </source>
</evidence>
<comment type="similarity">
    <text evidence="2">Belongs to the Orn/Lys/Arg decarboxylase class-II family.</text>
</comment>
<evidence type="ECO:0000256" key="5">
    <source>
        <dbReference type="PIRSR" id="PIRSR600183-50"/>
    </source>
</evidence>
<dbReference type="STRING" id="631454.N177_3264"/>
<dbReference type="Gene3D" id="2.40.37.10">
    <property type="entry name" value="Lyase, Ornithine Decarboxylase, Chain A, domain 1"/>
    <property type="match status" value="1"/>
</dbReference>
<evidence type="ECO:0000256" key="3">
    <source>
        <dbReference type="ARBA" id="ARBA00022898"/>
    </source>
</evidence>
<dbReference type="AlphaFoldDB" id="V4RAI8"/>
<dbReference type="eggNOG" id="COG0019">
    <property type="taxonomic scope" value="Bacteria"/>
</dbReference>
<evidence type="ECO:0000313" key="8">
    <source>
        <dbReference type="Proteomes" id="UP000017819"/>
    </source>
</evidence>
<dbReference type="GO" id="GO:0008792">
    <property type="term" value="F:arginine decarboxylase activity"/>
    <property type="evidence" value="ECO:0007669"/>
    <property type="project" value="UniProtKB-EC"/>
</dbReference>
<dbReference type="InterPro" id="IPR029066">
    <property type="entry name" value="PLP-binding_barrel"/>
</dbReference>
<name>V4RAI8_9HYPH</name>
<comment type="caution">
    <text evidence="7">The sequence shown here is derived from an EMBL/GenBank/DDBJ whole genome shotgun (WGS) entry which is preliminary data.</text>
</comment>
<dbReference type="PANTHER" id="PTHR11482:SF6">
    <property type="entry name" value="ORNITHINE DECARBOXYLASE 1-RELATED"/>
    <property type="match status" value="1"/>
</dbReference>
<sequence>MTDAPTKTAPPAIRGSGLPKFSNARGVVETLWPDMPVYLFRPAALVADAKSFATTFRGKTAYAVKTNPHPLVLNTLADTGISAFDVAAPSEFRMARAAAPSSELLYMHPVKSESAIREALAAYRIRHFALDHEGEAAKILREARSLGVPIDELTLFVRLATKGHAVYELSRKFGAAPGHAVELLQRVSRLGAKAGLCFHVGSQIEEADAYEKALRTAQWVRQRAGVPLAALDIGGGFPARYAQDRRKKAAATHAVPPLNLLMPAINRTVEGFGFGDVPVIAEPGRAIAARAFSVLVRVLLRKGQRLYINDGIWASLSDAWTGKLTLPVNLIPEPDRRPAKGDPRTLAPFRIMGATCDSVDILTRPFWLPETVSTGDWIEVGHIGAYSLSLRTDFNGLYPDTFVEVEQPFRATG</sequence>
<dbReference type="InterPro" id="IPR002433">
    <property type="entry name" value="Orn_de-COase"/>
</dbReference>
<gene>
    <name evidence="7" type="ORF">N177_3264</name>
</gene>
<dbReference type="InterPro" id="IPR009006">
    <property type="entry name" value="Ala_racemase/Decarboxylase_C"/>
</dbReference>
<evidence type="ECO:0000256" key="1">
    <source>
        <dbReference type="ARBA" id="ARBA00001933"/>
    </source>
</evidence>
<dbReference type="GO" id="GO:0004586">
    <property type="term" value="F:ornithine decarboxylase activity"/>
    <property type="evidence" value="ECO:0007669"/>
    <property type="project" value="UniProtKB-EC"/>
</dbReference>
<dbReference type="InterPro" id="IPR022644">
    <property type="entry name" value="De-COase2_N"/>
</dbReference>
<feature type="active site" description="Proton donor" evidence="5">
    <location>
        <position position="356"/>
    </location>
</feature>
<dbReference type="EC" id="4.1.1.19" evidence="7"/>